<gene>
    <name evidence="3" type="ORF">pdam_00025061</name>
</gene>
<evidence type="ECO:0000256" key="1">
    <source>
        <dbReference type="SAM" id="Coils"/>
    </source>
</evidence>
<sequence>IMNIPAYVSSILILGRTFDRKTLSARADIPSSSNDIPTKLMNINKFSFKYQVVKSSQDVNNLLDISGKLSLQIKANLLKVEGAGQYVKENKVQEGRTKLLAVMKCTTLVETIEGSLKVRDDVSSSEFLHSLGTHYVRSVTYGAEMVANLTFESSSQSSGNQIKGSAEGKLDVGVGADVGLKAALEKLSEECDDVSDISIRYCATDVPDQLPTTMKELMSLIENFPSRLKSINNGKGIPMQFELQPVNNVIPNVKAHIQQQALTCDIEDLENRFDDLRNTKALVEEYLEDEDEEDEDVEEFCSKVNKLQHKFKEAIETMDSVDGPGKIKECMEAYTEALGGRDIKGKFTRTSCHNQ</sequence>
<feature type="non-terminal residue" evidence="3">
    <location>
        <position position="355"/>
    </location>
</feature>
<comment type="caution">
    <text evidence="3">The sequence shown here is derived from an EMBL/GenBank/DDBJ whole genome shotgun (WGS) entry which is preliminary data.</text>
</comment>
<dbReference type="Pfam" id="PF01823">
    <property type="entry name" value="MACPF"/>
    <property type="match status" value="1"/>
</dbReference>
<accession>A0A3M6TEQ8</accession>
<name>A0A3M6TEQ8_POCDA</name>
<dbReference type="EMBL" id="RCHS01003764">
    <property type="protein sequence ID" value="RMX39895.1"/>
    <property type="molecule type" value="Genomic_DNA"/>
</dbReference>
<feature type="coiled-coil region" evidence="1">
    <location>
        <begin position="259"/>
        <end position="286"/>
    </location>
</feature>
<feature type="domain" description="MACPF" evidence="2">
    <location>
        <begin position="124"/>
        <end position="178"/>
    </location>
</feature>
<proteinExistence type="predicted"/>
<feature type="non-terminal residue" evidence="3">
    <location>
        <position position="1"/>
    </location>
</feature>
<dbReference type="AlphaFoldDB" id="A0A3M6TEQ8"/>
<dbReference type="InterPro" id="IPR052090">
    <property type="entry name" value="Cytolytic_pore-forming_toxin"/>
</dbReference>
<keyword evidence="1" id="KW-0175">Coiled coil</keyword>
<protein>
    <recommendedName>
        <fullName evidence="2">MACPF domain-containing protein</fullName>
    </recommendedName>
</protein>
<dbReference type="Proteomes" id="UP000275408">
    <property type="component" value="Unassembled WGS sequence"/>
</dbReference>
<organism evidence="3 4">
    <name type="scientific">Pocillopora damicornis</name>
    <name type="common">Cauliflower coral</name>
    <name type="synonym">Millepora damicornis</name>
    <dbReference type="NCBI Taxonomy" id="46731"/>
    <lineage>
        <taxon>Eukaryota</taxon>
        <taxon>Metazoa</taxon>
        <taxon>Cnidaria</taxon>
        <taxon>Anthozoa</taxon>
        <taxon>Hexacorallia</taxon>
        <taxon>Scleractinia</taxon>
        <taxon>Astrocoeniina</taxon>
        <taxon>Pocilloporidae</taxon>
        <taxon>Pocillopora</taxon>
    </lineage>
</organism>
<evidence type="ECO:0000259" key="2">
    <source>
        <dbReference type="Pfam" id="PF01823"/>
    </source>
</evidence>
<dbReference type="OrthoDB" id="425923at2759"/>
<evidence type="ECO:0000313" key="3">
    <source>
        <dbReference type="EMBL" id="RMX39895.1"/>
    </source>
</evidence>
<dbReference type="STRING" id="46731.A0A3M6TEQ8"/>
<keyword evidence="4" id="KW-1185">Reference proteome</keyword>
<reference evidence="3 4" key="1">
    <citation type="journal article" date="2018" name="Sci. Rep.">
        <title>Comparative analysis of the Pocillopora damicornis genome highlights role of immune system in coral evolution.</title>
        <authorList>
            <person name="Cunning R."/>
            <person name="Bay R.A."/>
            <person name="Gillette P."/>
            <person name="Baker A.C."/>
            <person name="Traylor-Knowles N."/>
        </authorList>
    </citation>
    <scope>NUCLEOTIDE SEQUENCE [LARGE SCALE GENOMIC DNA]</scope>
    <source>
        <strain evidence="3">RSMAS</strain>
        <tissue evidence="3">Whole animal</tissue>
    </source>
</reference>
<evidence type="ECO:0000313" key="4">
    <source>
        <dbReference type="Proteomes" id="UP000275408"/>
    </source>
</evidence>
<dbReference type="PANTHER" id="PTHR31594">
    <property type="entry name" value="AIG1-TYPE G DOMAIN-CONTAINING PROTEIN"/>
    <property type="match status" value="1"/>
</dbReference>
<dbReference type="InterPro" id="IPR020864">
    <property type="entry name" value="MACPF"/>
</dbReference>
<dbReference type="PANTHER" id="PTHR31594:SF14">
    <property type="entry name" value="FIBRONECTIN TYPE-III DOMAIN-CONTAINING PROTEIN"/>
    <property type="match status" value="1"/>
</dbReference>